<protein>
    <submittedName>
        <fullName evidence="7">MipA/OmpV family protein</fullName>
    </submittedName>
</protein>
<proteinExistence type="inferred from homology"/>
<evidence type="ECO:0000313" key="7">
    <source>
        <dbReference type="EMBL" id="MFK7641538.1"/>
    </source>
</evidence>
<dbReference type="PANTHER" id="PTHR38776">
    <property type="entry name" value="MLTA-INTERACTING PROTEIN-RELATED"/>
    <property type="match status" value="1"/>
</dbReference>
<dbReference type="PANTHER" id="PTHR38776:SF1">
    <property type="entry name" value="MLTA-INTERACTING PROTEIN-RELATED"/>
    <property type="match status" value="1"/>
</dbReference>
<comment type="subcellular location">
    <subcellularLocation>
        <location evidence="1">Cell outer membrane</location>
    </subcellularLocation>
</comment>
<evidence type="ECO:0000256" key="6">
    <source>
        <dbReference type="SAM" id="SignalP"/>
    </source>
</evidence>
<keyword evidence="3 6" id="KW-0732">Signal</keyword>
<keyword evidence="4" id="KW-0472">Membrane</keyword>
<evidence type="ECO:0000256" key="1">
    <source>
        <dbReference type="ARBA" id="ARBA00004442"/>
    </source>
</evidence>
<gene>
    <name evidence="7" type="ORF">ACI43T_03375</name>
</gene>
<evidence type="ECO:0000256" key="5">
    <source>
        <dbReference type="ARBA" id="ARBA00023237"/>
    </source>
</evidence>
<keyword evidence="5" id="KW-0998">Cell outer membrane</keyword>
<feature type="chain" id="PRO_5046049083" evidence="6">
    <location>
        <begin position="26"/>
        <end position="263"/>
    </location>
</feature>
<comment type="caution">
    <text evidence="7">The sequence shown here is derived from an EMBL/GenBank/DDBJ whole genome shotgun (WGS) entry which is preliminary data.</text>
</comment>
<comment type="similarity">
    <text evidence="2">Belongs to the MipA/OmpV family.</text>
</comment>
<reference evidence="7 8" key="1">
    <citation type="submission" date="2024-11" db="EMBL/GenBank/DDBJ databases">
        <authorList>
            <person name="Mikucki A.G."/>
            <person name="Kahler C.M."/>
        </authorList>
    </citation>
    <scope>NUCLEOTIDE SEQUENCE [LARGE SCALE GENOMIC DNA]</scope>
    <source>
        <strain evidence="7 8">EXNM717</strain>
    </source>
</reference>
<accession>A0ABW8Q3G3</accession>
<feature type="signal peptide" evidence="6">
    <location>
        <begin position="1"/>
        <end position="25"/>
    </location>
</feature>
<evidence type="ECO:0000256" key="3">
    <source>
        <dbReference type="ARBA" id="ARBA00022729"/>
    </source>
</evidence>
<dbReference type="Pfam" id="PF06629">
    <property type="entry name" value="MipA"/>
    <property type="match status" value="1"/>
</dbReference>
<evidence type="ECO:0000256" key="2">
    <source>
        <dbReference type="ARBA" id="ARBA00005722"/>
    </source>
</evidence>
<dbReference type="EMBL" id="JBJGEB010000002">
    <property type="protein sequence ID" value="MFK7641538.1"/>
    <property type="molecule type" value="Genomic_DNA"/>
</dbReference>
<dbReference type="RefSeq" id="WP_405385531.1">
    <property type="nucleotide sequence ID" value="NZ_JBJGEB010000002.1"/>
</dbReference>
<organism evidence="7 8">
    <name type="scientific">Neisseria oralis</name>
    <dbReference type="NCBI Taxonomy" id="1107316"/>
    <lineage>
        <taxon>Bacteria</taxon>
        <taxon>Pseudomonadati</taxon>
        <taxon>Pseudomonadota</taxon>
        <taxon>Betaproteobacteria</taxon>
        <taxon>Neisseriales</taxon>
        <taxon>Neisseriaceae</taxon>
        <taxon>Neisseria</taxon>
    </lineage>
</organism>
<dbReference type="InterPro" id="IPR010583">
    <property type="entry name" value="MipA"/>
</dbReference>
<evidence type="ECO:0000313" key="8">
    <source>
        <dbReference type="Proteomes" id="UP001621964"/>
    </source>
</evidence>
<dbReference type="Proteomes" id="UP001621964">
    <property type="component" value="Unassembled WGS sequence"/>
</dbReference>
<sequence>MKHIVRTGVLSSLYLCLLHAPSVYAEDFRQEPQKTEFSVGVAGGYADSGYRGKSADWTVAPLVQLETKRFYIRGLSAGVKLYTSADQSQEVLLGATYLRDYGLKPGDSDDARLKRLDRRKNAVMADISYNLYSPYGNLETQVSHDVSGTNKGMQAQAQYSYFWQPTPKLLVKPAVGVSYSDKKFNRYYYGINADEARRSGLNAYQPKSSVNPYIGLETQYSFTPKFSAFTGVLAEALPSTVKNSPMNDGKYRVEGTAGLMYRF</sequence>
<keyword evidence="8" id="KW-1185">Reference proteome</keyword>
<evidence type="ECO:0000256" key="4">
    <source>
        <dbReference type="ARBA" id="ARBA00023136"/>
    </source>
</evidence>
<name>A0ABW8Q3G3_9NEIS</name>